<dbReference type="Proteomes" id="UP001549037">
    <property type="component" value="Unassembled WGS sequence"/>
</dbReference>
<name>A0ABV2JGF7_9STRE</name>
<keyword evidence="1" id="KW-0472">Membrane</keyword>
<reference evidence="2 3" key="1">
    <citation type="submission" date="2024-06" db="EMBL/GenBank/DDBJ databases">
        <title>Genomic Encyclopedia of Type Strains, Phase IV (KMG-IV): sequencing the most valuable type-strain genomes for metagenomic binning, comparative biology and taxonomic classification.</title>
        <authorList>
            <person name="Goeker M."/>
        </authorList>
    </citation>
    <scope>NUCLEOTIDE SEQUENCE [LARGE SCALE GENOMIC DNA]</scope>
    <source>
        <strain evidence="2 3">DSM 28302</strain>
    </source>
</reference>
<evidence type="ECO:0008006" key="4">
    <source>
        <dbReference type="Google" id="ProtNLM"/>
    </source>
</evidence>
<dbReference type="NCBIfam" id="NF041014">
    <property type="entry name" value="pilin_ComGG_2"/>
    <property type="match status" value="1"/>
</dbReference>
<gene>
    <name evidence="2" type="ORF">ABID28_001291</name>
</gene>
<sequence length="107" mass="12393">MFLKKRLKAGVLLYALIMVSLFTLFLQFYSSRLEANQKKLTEMRQSQTAYFIAYLARENVTKQIPSGQLQCDKGSCAYQVKDKKIHVRVILKTGQTYSYVLPMNSEK</sequence>
<protein>
    <recommendedName>
        <fullName evidence="4">Competence protein ComG</fullName>
    </recommendedName>
</protein>
<evidence type="ECO:0000256" key="1">
    <source>
        <dbReference type="SAM" id="Phobius"/>
    </source>
</evidence>
<dbReference type="RefSeq" id="WP_354369160.1">
    <property type="nucleotide sequence ID" value="NZ_JBEPLN010000021.1"/>
</dbReference>
<organism evidence="2 3">
    <name type="scientific">Streptococcus porcorum</name>
    <dbReference type="NCBI Taxonomy" id="701526"/>
    <lineage>
        <taxon>Bacteria</taxon>
        <taxon>Bacillati</taxon>
        <taxon>Bacillota</taxon>
        <taxon>Bacilli</taxon>
        <taxon>Lactobacillales</taxon>
        <taxon>Streptococcaceae</taxon>
        <taxon>Streptococcus</taxon>
    </lineage>
</organism>
<proteinExistence type="predicted"/>
<dbReference type="EMBL" id="JBEPLN010000021">
    <property type="protein sequence ID" value="MET3634645.1"/>
    <property type="molecule type" value="Genomic_DNA"/>
</dbReference>
<keyword evidence="1" id="KW-1133">Transmembrane helix</keyword>
<keyword evidence="1" id="KW-0812">Transmembrane</keyword>
<comment type="caution">
    <text evidence="2">The sequence shown here is derived from an EMBL/GenBank/DDBJ whole genome shotgun (WGS) entry which is preliminary data.</text>
</comment>
<evidence type="ECO:0000313" key="2">
    <source>
        <dbReference type="EMBL" id="MET3634645.1"/>
    </source>
</evidence>
<feature type="transmembrane region" description="Helical" evidence="1">
    <location>
        <begin position="12"/>
        <end position="30"/>
    </location>
</feature>
<keyword evidence="3" id="KW-1185">Reference proteome</keyword>
<accession>A0ABV2JGF7</accession>
<evidence type="ECO:0000313" key="3">
    <source>
        <dbReference type="Proteomes" id="UP001549037"/>
    </source>
</evidence>
<dbReference type="InterPro" id="IPR047665">
    <property type="entry name" value="ComGG_streptococcus-type"/>
</dbReference>